<dbReference type="Gene3D" id="3.40.50.620">
    <property type="entry name" value="HUPs"/>
    <property type="match status" value="1"/>
</dbReference>
<protein>
    <submittedName>
        <fullName evidence="2">Phosphoadenosine phosphosulfate reductase family protein</fullName>
    </submittedName>
</protein>
<dbReference type="SUPFAM" id="SSF52402">
    <property type="entry name" value="Adenine nucleotide alpha hydrolases-like"/>
    <property type="match status" value="1"/>
</dbReference>
<dbReference type="RefSeq" id="WP_152279754.1">
    <property type="nucleotide sequence ID" value="NZ_WFKK01000018.1"/>
</dbReference>
<dbReference type="GO" id="GO:0003824">
    <property type="term" value="F:catalytic activity"/>
    <property type="evidence" value="ECO:0007669"/>
    <property type="project" value="InterPro"/>
</dbReference>
<evidence type="ECO:0000313" key="3">
    <source>
        <dbReference type="Proteomes" id="UP000472839"/>
    </source>
</evidence>
<name>A0A6L4WSM7_9BACT</name>
<proteinExistence type="predicted"/>
<evidence type="ECO:0000313" key="2">
    <source>
        <dbReference type="EMBL" id="KAB7888982.1"/>
    </source>
</evidence>
<evidence type="ECO:0000259" key="1">
    <source>
        <dbReference type="Pfam" id="PF01507"/>
    </source>
</evidence>
<dbReference type="Pfam" id="PF01507">
    <property type="entry name" value="PAPS_reduct"/>
    <property type="match status" value="1"/>
</dbReference>
<dbReference type="InterPro" id="IPR002500">
    <property type="entry name" value="PAPS_reduct_dom"/>
</dbReference>
<accession>A0A6L4WSM7</accession>
<dbReference type="PANTHER" id="PTHR43196:SF2">
    <property type="entry name" value="PHOSPHOADENOSINE PHOSPHOSULFATE REDUCTASE"/>
    <property type="match status" value="1"/>
</dbReference>
<dbReference type="Proteomes" id="UP000472839">
    <property type="component" value="Unassembled WGS sequence"/>
</dbReference>
<sequence length="628" mass="74009">MSYRPNIRIFEDKIKKLQRKSFKDKGFDKELITLIKQDIESFLNCITSLDIEGFTAPIILKQINTYSELIYLYVVDSRVFSCAYSGGKDSTVTMDVVLKSLLLIKHMYGQEFINKTTYVIFSDTLLEMDPVIEGILNSINKIDEFGIKHKLCLDVRKVSPSTKNTYFSLLIGKGYIMPSRNSKRWCTDRLKIQPQKKLIVNILNQTKNGFIAITGQRQDESLERKNRMKAQTVEGSFKVHEFKDCNLYAPIEHWNTSDVWNHIDNHKLTWIDSLTLGRVYAEASGDGDECRSLLEGFETGSKSQCGMSARYGCWSCMIFEKDKTLGNLTKHYPYMKEMEKLRNWFAKYRDGHWDHNRDVYIHGKHKMKNYDFDNHRHGMKIPGGYTLYFRKRMLSELLKCERKVIEERKTPLITDAELAYIQECWIEDGDLDMSVVKIAHDRNFKHLINPLYPRVLVAVEEMRDFTKPKVGYVDVYNWKYVYDENDKFAFDSSKFCDRYFCQMAIQLEKKEKNSIALMKSLHSNKIKLSDKQMLINYIKILPLETSMDFVDSTKENYIREEWRKDKIGFITFLNKLENKEIKQPEHNLFGYDGDYGSHFEQLDEFNKKGDIIHCESISLQDKMRWFEN</sequence>
<organism evidence="2 3">
    <name type="scientific">Poseidonibacter ostreae</name>
    <dbReference type="NCBI Taxonomy" id="2654171"/>
    <lineage>
        <taxon>Bacteria</taxon>
        <taxon>Pseudomonadati</taxon>
        <taxon>Campylobacterota</taxon>
        <taxon>Epsilonproteobacteria</taxon>
        <taxon>Campylobacterales</taxon>
        <taxon>Arcobacteraceae</taxon>
        <taxon>Poseidonibacter</taxon>
    </lineage>
</organism>
<feature type="domain" description="Phosphoadenosine phosphosulphate reductase" evidence="1">
    <location>
        <begin position="82"/>
        <end position="269"/>
    </location>
</feature>
<dbReference type="EMBL" id="WFKK01000018">
    <property type="protein sequence ID" value="KAB7888982.1"/>
    <property type="molecule type" value="Genomic_DNA"/>
</dbReference>
<reference evidence="2 3" key="1">
    <citation type="submission" date="2019-10" db="EMBL/GenBank/DDBJ databases">
        <title>Poseidonibacter ostreae sp. nov., isolated from the gut of the Ostrea denselamellosa.</title>
        <authorList>
            <person name="Choi A."/>
        </authorList>
    </citation>
    <scope>NUCLEOTIDE SEQUENCE [LARGE SCALE GENOMIC DNA]</scope>
    <source>
        <strain evidence="2 3">SJOD-M-33</strain>
    </source>
</reference>
<dbReference type="InterPro" id="IPR014729">
    <property type="entry name" value="Rossmann-like_a/b/a_fold"/>
</dbReference>
<gene>
    <name evidence="2" type="ORF">GBG19_07275</name>
</gene>
<dbReference type="PANTHER" id="PTHR43196">
    <property type="entry name" value="SULFATE ADENYLYLTRANSFERASE SUBUNIT 2"/>
    <property type="match status" value="1"/>
</dbReference>
<comment type="caution">
    <text evidence="2">The sequence shown here is derived from an EMBL/GenBank/DDBJ whole genome shotgun (WGS) entry which is preliminary data.</text>
</comment>
<dbReference type="InterPro" id="IPR050128">
    <property type="entry name" value="Sulfate_adenylyltrnsfr_sub2"/>
</dbReference>
<dbReference type="AlphaFoldDB" id="A0A6L4WSM7"/>